<gene>
    <name evidence="10" type="ORF">HDID_LOCUS7149</name>
</gene>
<comment type="subcellular location">
    <subcellularLocation>
        <location evidence="1">Endomembrane system</location>
        <topology evidence="1">Multi-pass membrane protein</topology>
    </subcellularLocation>
    <subcellularLocation>
        <location evidence="9">Membrane</location>
        <topology evidence="9">Multi-pass membrane protein</topology>
    </subcellularLocation>
</comment>
<feature type="transmembrane region" description="Helical" evidence="9">
    <location>
        <begin position="6"/>
        <end position="25"/>
    </location>
</feature>
<evidence type="ECO:0000256" key="7">
    <source>
        <dbReference type="ARBA" id="ARBA00023065"/>
    </source>
</evidence>
<keyword evidence="8 9" id="KW-0472">Membrane</keyword>
<comment type="function">
    <text evidence="9">Subunit of the V0 complex of vacuolar(H+)-ATPase (V-ATPase), a multisubunit enzyme composed of a peripheral complex (V1) that hydrolyzes ATP and a membrane integral complex (V0) that translocates protons. V-ATPase is responsible for acidifying and maintaining the pH of intracellular compartments and in some cell types, is targeted to the plasma membrane, where it is responsible for acidifying the extracellular environment.</text>
</comment>
<dbReference type="Pfam" id="PF05493">
    <property type="entry name" value="ATP_synt_H"/>
    <property type="match status" value="1"/>
</dbReference>
<evidence type="ECO:0000313" key="12">
    <source>
        <dbReference type="WBParaSite" id="HDID_0000715101-mRNA-1"/>
    </source>
</evidence>
<dbReference type="GO" id="GO:0046961">
    <property type="term" value="F:proton-transporting ATPase activity, rotational mechanism"/>
    <property type="evidence" value="ECO:0007669"/>
    <property type="project" value="InterPro"/>
</dbReference>
<dbReference type="Proteomes" id="UP000274504">
    <property type="component" value="Unassembled WGS sequence"/>
</dbReference>
<dbReference type="PIRSF" id="PIRSF038097">
    <property type="entry name" value="V-ATP_synth_e1/e2"/>
    <property type="match status" value="1"/>
</dbReference>
<keyword evidence="7 9" id="KW-0406">Ion transport</keyword>
<accession>A0A0R3SQ33</accession>
<keyword evidence="6 9" id="KW-1133">Transmembrane helix</keyword>
<keyword evidence="4 9" id="KW-0812">Transmembrane</keyword>
<keyword evidence="5 9" id="KW-0375">Hydrogen ion transport</keyword>
<evidence type="ECO:0000313" key="10">
    <source>
        <dbReference type="EMBL" id="VDL59467.1"/>
    </source>
</evidence>
<name>A0A0R3SQ33_HYMDI</name>
<evidence type="ECO:0000256" key="4">
    <source>
        <dbReference type="ARBA" id="ARBA00022692"/>
    </source>
</evidence>
<dbReference type="OrthoDB" id="1508846at2759"/>
<dbReference type="AlphaFoldDB" id="A0A0R3SQ33"/>
<evidence type="ECO:0000313" key="11">
    <source>
        <dbReference type="Proteomes" id="UP000274504"/>
    </source>
</evidence>
<dbReference type="PANTHER" id="PTHR12263:SF0">
    <property type="entry name" value="V-TYPE PROTON ATPASE SUBUNIT"/>
    <property type="match status" value="1"/>
</dbReference>
<reference evidence="10 11" key="2">
    <citation type="submission" date="2018-11" db="EMBL/GenBank/DDBJ databases">
        <authorList>
            <consortium name="Pathogen Informatics"/>
        </authorList>
    </citation>
    <scope>NUCLEOTIDE SEQUENCE [LARGE SCALE GENOMIC DNA]</scope>
</reference>
<dbReference type="STRING" id="6216.A0A0R3SQ33"/>
<evidence type="ECO:0000256" key="6">
    <source>
        <dbReference type="ARBA" id="ARBA00022989"/>
    </source>
</evidence>
<evidence type="ECO:0000256" key="1">
    <source>
        <dbReference type="ARBA" id="ARBA00004127"/>
    </source>
</evidence>
<dbReference type="EMBL" id="UYSG01010908">
    <property type="protein sequence ID" value="VDL59467.1"/>
    <property type="molecule type" value="Genomic_DNA"/>
</dbReference>
<comment type="subunit">
    <text evidence="9">V-ATPase is a heteromultimeric enzyme made up of two complexes: the ATP-hydrolytic V1 complex and the proton translocation V0 complex.</text>
</comment>
<evidence type="ECO:0000256" key="8">
    <source>
        <dbReference type="ARBA" id="ARBA00023136"/>
    </source>
</evidence>
<protein>
    <recommendedName>
        <fullName evidence="9">V-type proton ATPase subunit</fullName>
    </recommendedName>
</protein>
<comment type="similarity">
    <text evidence="2 9">Belongs to the V-ATPase e1/e2 subunit family.</text>
</comment>
<evidence type="ECO:0000256" key="9">
    <source>
        <dbReference type="PIRNR" id="PIRNR038097"/>
    </source>
</evidence>
<dbReference type="WBParaSite" id="HDID_0000715101-mRNA-1">
    <property type="protein sequence ID" value="HDID_0000715101-mRNA-1"/>
    <property type="gene ID" value="HDID_0000715101"/>
</dbReference>
<dbReference type="InterPro" id="IPR017385">
    <property type="entry name" value="ATPase_V0-cplx_e1/e2_su_met"/>
</dbReference>
<dbReference type="GO" id="GO:0012505">
    <property type="term" value="C:endomembrane system"/>
    <property type="evidence" value="ECO:0007669"/>
    <property type="project" value="UniProtKB-SubCell"/>
</dbReference>
<reference evidence="12" key="1">
    <citation type="submission" date="2017-02" db="UniProtKB">
        <authorList>
            <consortium name="WormBaseParasite"/>
        </authorList>
    </citation>
    <scope>IDENTIFICATION</scope>
</reference>
<organism evidence="12">
    <name type="scientific">Hymenolepis diminuta</name>
    <name type="common">Rat tapeworm</name>
    <dbReference type="NCBI Taxonomy" id="6216"/>
    <lineage>
        <taxon>Eukaryota</taxon>
        <taxon>Metazoa</taxon>
        <taxon>Spiralia</taxon>
        <taxon>Lophotrochozoa</taxon>
        <taxon>Platyhelminthes</taxon>
        <taxon>Cestoda</taxon>
        <taxon>Eucestoda</taxon>
        <taxon>Cyclophyllidea</taxon>
        <taxon>Hymenolepididae</taxon>
        <taxon>Hymenolepis</taxon>
    </lineage>
</organism>
<sequence>MGYELPLTVVTIFWALVGCGVPLIIPKGPNRGLIQIFIIMTSVCCYLFWLMTFLGQLNPLYGPQLKNSTIRIVRKEWPLAGRINT</sequence>
<dbReference type="GO" id="GO:0033179">
    <property type="term" value="C:proton-transporting V-type ATPase, V0 domain"/>
    <property type="evidence" value="ECO:0007669"/>
    <property type="project" value="UniProtKB-UniRule"/>
</dbReference>
<dbReference type="PANTHER" id="PTHR12263">
    <property type="entry name" value="VACUOLAR ATP SYNTHASE SUBUNIT H"/>
    <property type="match status" value="1"/>
</dbReference>
<dbReference type="InterPro" id="IPR008389">
    <property type="entry name" value="ATPase_V0-cplx_e1/e2_su"/>
</dbReference>
<evidence type="ECO:0000256" key="5">
    <source>
        <dbReference type="ARBA" id="ARBA00022781"/>
    </source>
</evidence>
<keyword evidence="3 9" id="KW-0813">Transport</keyword>
<evidence type="ECO:0000256" key="2">
    <source>
        <dbReference type="ARBA" id="ARBA00008328"/>
    </source>
</evidence>
<proteinExistence type="inferred from homology"/>
<evidence type="ECO:0000256" key="3">
    <source>
        <dbReference type="ARBA" id="ARBA00022448"/>
    </source>
</evidence>
<feature type="transmembrane region" description="Helical" evidence="9">
    <location>
        <begin position="32"/>
        <end position="51"/>
    </location>
</feature>